<feature type="compositionally biased region" description="Polar residues" evidence="1">
    <location>
        <begin position="346"/>
        <end position="362"/>
    </location>
</feature>
<dbReference type="GO" id="GO:0046983">
    <property type="term" value="F:protein dimerization activity"/>
    <property type="evidence" value="ECO:0007669"/>
    <property type="project" value="InterPro"/>
</dbReference>
<dbReference type="AlphaFoldDB" id="A0A517LFN1"/>
<dbReference type="InterPro" id="IPR036638">
    <property type="entry name" value="HLH_DNA-bd_sf"/>
</dbReference>
<feature type="compositionally biased region" description="Polar residues" evidence="1">
    <location>
        <begin position="141"/>
        <end position="155"/>
    </location>
</feature>
<dbReference type="CDD" id="cd00083">
    <property type="entry name" value="bHLH_SF"/>
    <property type="match status" value="1"/>
</dbReference>
<dbReference type="EMBL" id="CP042195">
    <property type="protein sequence ID" value="QDS74396.1"/>
    <property type="molecule type" value="Genomic_DNA"/>
</dbReference>
<protein>
    <recommendedName>
        <fullName evidence="2">BHLH domain-containing protein</fullName>
    </recommendedName>
</protein>
<name>A0A517LFN1_9PEZI</name>
<dbReference type="InterPro" id="IPR011598">
    <property type="entry name" value="bHLH_dom"/>
</dbReference>
<sequence>MSPTGLPTPAPSSEILPAKRINSLTGQIDAAFALPPAAIANSNSDTTSVKSLSPVNSDSSYQPLSPPSVPSASSRTEKSPTATRKKGGAAASQKNATNQNGYTIPPPPTRSRKIIQMKPRGQAEAQDDILDLAKNHPAIAPSSQAKDTKNATNAAGSKRKQPGSGGPTTAAGRKIARKTAHSLIERRRRSKMNEEFGVLKDMIPACNGSDMHKLAILQASIEYMRYLEKCLADLKAAHSHCQPTAYQERQQAPFRATPYSDAPASGSAIEEDSDEDEDMQEAPSPHTRRPRGSIAAYTPSYSHHPSVSPAILPSSHTSPLMTTNHRPSYSYHSANSSALPSPAFEPQTQAAGPRYSTFSLTSPALGPQEGGPGSIKGLEQGDQEATAALLMLNSDRRSWTGPSGARGMSVKDLLSG</sequence>
<dbReference type="Pfam" id="PF00010">
    <property type="entry name" value="HLH"/>
    <property type="match status" value="1"/>
</dbReference>
<dbReference type="SMART" id="SM00353">
    <property type="entry name" value="HLH"/>
    <property type="match status" value="1"/>
</dbReference>
<feature type="compositionally biased region" description="Polar residues" evidence="1">
    <location>
        <begin position="92"/>
        <end position="102"/>
    </location>
</feature>
<feature type="domain" description="BHLH" evidence="2">
    <location>
        <begin position="176"/>
        <end position="227"/>
    </location>
</feature>
<organism evidence="3 4">
    <name type="scientific">Venturia effusa</name>
    <dbReference type="NCBI Taxonomy" id="50376"/>
    <lineage>
        <taxon>Eukaryota</taxon>
        <taxon>Fungi</taxon>
        <taxon>Dikarya</taxon>
        <taxon>Ascomycota</taxon>
        <taxon>Pezizomycotina</taxon>
        <taxon>Dothideomycetes</taxon>
        <taxon>Pleosporomycetidae</taxon>
        <taxon>Venturiales</taxon>
        <taxon>Venturiaceae</taxon>
        <taxon>Venturia</taxon>
    </lineage>
</organism>
<feature type="region of interest" description="Disordered" evidence="1">
    <location>
        <begin position="138"/>
        <end position="176"/>
    </location>
</feature>
<evidence type="ECO:0000313" key="4">
    <source>
        <dbReference type="Proteomes" id="UP000316270"/>
    </source>
</evidence>
<proteinExistence type="predicted"/>
<dbReference type="STRING" id="50376.A0A517LFN1"/>
<dbReference type="OrthoDB" id="690068at2759"/>
<dbReference type="Proteomes" id="UP000316270">
    <property type="component" value="Chromosome 11"/>
</dbReference>
<feature type="region of interest" description="Disordered" evidence="1">
    <location>
        <begin position="40"/>
        <end position="112"/>
    </location>
</feature>
<evidence type="ECO:0000259" key="2">
    <source>
        <dbReference type="PROSITE" id="PS50888"/>
    </source>
</evidence>
<keyword evidence="4" id="KW-1185">Reference proteome</keyword>
<dbReference type="PANTHER" id="PTHR46266:SF4">
    <property type="entry name" value="TRANSCRIPTION FACTOR TT8"/>
    <property type="match status" value="1"/>
</dbReference>
<dbReference type="PROSITE" id="PS50888">
    <property type="entry name" value="BHLH"/>
    <property type="match status" value="1"/>
</dbReference>
<accession>A0A517LFN1</accession>
<feature type="region of interest" description="Disordered" evidence="1">
    <location>
        <begin position="247"/>
        <end position="416"/>
    </location>
</feature>
<feature type="compositionally biased region" description="Polar residues" evidence="1">
    <location>
        <begin position="314"/>
        <end position="339"/>
    </location>
</feature>
<dbReference type="SUPFAM" id="SSF47459">
    <property type="entry name" value="HLH, helix-loop-helix DNA-binding domain"/>
    <property type="match status" value="1"/>
</dbReference>
<feature type="compositionally biased region" description="Polar residues" evidence="1">
    <location>
        <begin position="41"/>
        <end position="62"/>
    </location>
</feature>
<evidence type="ECO:0000256" key="1">
    <source>
        <dbReference type="SAM" id="MobiDB-lite"/>
    </source>
</evidence>
<evidence type="ECO:0000313" key="3">
    <source>
        <dbReference type="EMBL" id="QDS74396.1"/>
    </source>
</evidence>
<dbReference type="PANTHER" id="PTHR46266">
    <property type="entry name" value="TRANSCRIPTION FACTOR TT8"/>
    <property type="match status" value="1"/>
</dbReference>
<gene>
    <name evidence="3" type="ORF">FKW77_005618</name>
</gene>
<feature type="compositionally biased region" description="Acidic residues" evidence="1">
    <location>
        <begin position="269"/>
        <end position="280"/>
    </location>
</feature>
<reference evidence="3 4" key="1">
    <citation type="submission" date="2019-07" db="EMBL/GenBank/DDBJ databases">
        <title>Finished genome of Venturia effusa.</title>
        <authorList>
            <person name="Young C.A."/>
            <person name="Cox M.P."/>
            <person name="Ganley A.R.D."/>
            <person name="David W.J."/>
        </authorList>
    </citation>
    <scope>NUCLEOTIDE SEQUENCE [LARGE SCALE GENOMIC DNA]</scope>
    <source>
        <strain evidence="4">albino</strain>
    </source>
</reference>
<dbReference type="Gene3D" id="4.10.280.10">
    <property type="entry name" value="Helix-loop-helix DNA-binding domain"/>
    <property type="match status" value="1"/>
</dbReference>